<evidence type="ECO:0000313" key="2">
    <source>
        <dbReference type="Proteomes" id="UP000735302"/>
    </source>
</evidence>
<evidence type="ECO:0000313" key="1">
    <source>
        <dbReference type="EMBL" id="GFN83215.1"/>
    </source>
</evidence>
<keyword evidence="2" id="KW-1185">Reference proteome</keyword>
<proteinExistence type="predicted"/>
<name>A0AAV3YLE4_9GAST</name>
<dbReference type="AlphaFoldDB" id="A0AAV3YLE4"/>
<sequence>MSPNIPSSLLIHRTPELCHLTDPKKKNIIAMLPRNLDRTNNHCDGTRYIIQYLHQHVIEAVIACGPLARIRIFIPKILTMPSENPVSHETDAIPP</sequence>
<protein>
    <recommendedName>
        <fullName evidence="3">ATP-dependent DNA helicase</fullName>
    </recommendedName>
</protein>
<comment type="caution">
    <text evidence="1">The sequence shown here is derived from an EMBL/GenBank/DDBJ whole genome shotgun (WGS) entry which is preliminary data.</text>
</comment>
<dbReference type="EMBL" id="BLXT01001109">
    <property type="protein sequence ID" value="GFN83215.1"/>
    <property type="molecule type" value="Genomic_DNA"/>
</dbReference>
<reference evidence="1 2" key="1">
    <citation type="journal article" date="2021" name="Elife">
        <title>Chloroplast acquisition without the gene transfer in kleptoplastic sea slugs, Plakobranchus ocellatus.</title>
        <authorList>
            <person name="Maeda T."/>
            <person name="Takahashi S."/>
            <person name="Yoshida T."/>
            <person name="Shimamura S."/>
            <person name="Takaki Y."/>
            <person name="Nagai Y."/>
            <person name="Toyoda A."/>
            <person name="Suzuki Y."/>
            <person name="Arimoto A."/>
            <person name="Ishii H."/>
            <person name="Satoh N."/>
            <person name="Nishiyama T."/>
            <person name="Hasebe M."/>
            <person name="Maruyama T."/>
            <person name="Minagawa J."/>
            <person name="Obokata J."/>
            <person name="Shigenobu S."/>
        </authorList>
    </citation>
    <scope>NUCLEOTIDE SEQUENCE [LARGE SCALE GENOMIC DNA]</scope>
</reference>
<gene>
    <name evidence="1" type="ORF">PoB_000972100</name>
</gene>
<organism evidence="1 2">
    <name type="scientific">Plakobranchus ocellatus</name>
    <dbReference type="NCBI Taxonomy" id="259542"/>
    <lineage>
        <taxon>Eukaryota</taxon>
        <taxon>Metazoa</taxon>
        <taxon>Spiralia</taxon>
        <taxon>Lophotrochozoa</taxon>
        <taxon>Mollusca</taxon>
        <taxon>Gastropoda</taxon>
        <taxon>Heterobranchia</taxon>
        <taxon>Euthyneura</taxon>
        <taxon>Panpulmonata</taxon>
        <taxon>Sacoglossa</taxon>
        <taxon>Placobranchoidea</taxon>
        <taxon>Plakobranchidae</taxon>
        <taxon>Plakobranchus</taxon>
    </lineage>
</organism>
<accession>A0AAV3YLE4</accession>
<evidence type="ECO:0008006" key="3">
    <source>
        <dbReference type="Google" id="ProtNLM"/>
    </source>
</evidence>
<dbReference type="Proteomes" id="UP000735302">
    <property type="component" value="Unassembled WGS sequence"/>
</dbReference>